<dbReference type="GO" id="GO:0032934">
    <property type="term" value="F:sterol binding"/>
    <property type="evidence" value="ECO:0007669"/>
    <property type="project" value="TreeGrafter"/>
</dbReference>
<sequence length="352" mass="39234">MKQVTECDFGTKAVLTAPLSLEGEESNSEYRAPNIIQRILSLLTSVRPGSDLNRLQASIRIYLLILKQNFGLLQKYHPLHVYNVRLTSISSDMLSKCAEGETSLNRFVSVVAWSISMVRPLAFGLAPYNPVLGETHHVSRGTLNVLLEQVSHHPPVSALHATDEKQNIDVLWCQSPLPKFHGTHIEIEVHGKRQLKLLNKNETYTMSPPNLVIRFLPVPGVDWLGNATVRCQETGLQAELCYRGNSFLPRPSVHRSIKGKIFLSSTMETVSEINGHWDRTVTVKDVKTGKKTVIYNAKEALTGLKAPIVKDPKAVLSTESAVVWGEVNQAILQKSWIKQGKLRPASRKGRGR</sequence>
<reference evidence="3" key="1">
    <citation type="submission" date="2020-06" db="EMBL/GenBank/DDBJ databases">
        <authorList>
            <person name="Li T."/>
            <person name="Hu X."/>
            <person name="Zhang T."/>
            <person name="Song X."/>
            <person name="Zhang H."/>
            <person name="Dai N."/>
            <person name="Sheng W."/>
            <person name="Hou X."/>
            <person name="Wei L."/>
        </authorList>
    </citation>
    <scope>NUCLEOTIDE SEQUENCE</scope>
    <source>
        <strain evidence="3">KEN1</strain>
        <tissue evidence="3">Leaf</tissue>
    </source>
</reference>
<comment type="similarity">
    <text evidence="1 2">Belongs to the OSBP family.</text>
</comment>
<dbReference type="Gene3D" id="2.40.160.120">
    <property type="match status" value="1"/>
</dbReference>
<dbReference type="PANTHER" id="PTHR10972:SF102">
    <property type="entry name" value="OXYSTEROL-BINDING PROTEIN"/>
    <property type="match status" value="1"/>
</dbReference>
<dbReference type="PANTHER" id="PTHR10972">
    <property type="entry name" value="OXYSTEROL-BINDING PROTEIN-RELATED"/>
    <property type="match status" value="1"/>
</dbReference>
<gene>
    <name evidence="3" type="ORF">Slati_2841400</name>
</gene>
<dbReference type="SUPFAM" id="SSF144000">
    <property type="entry name" value="Oxysterol-binding protein-like"/>
    <property type="match status" value="1"/>
</dbReference>
<proteinExistence type="inferred from homology"/>
<accession>A0AAW2VB55</accession>
<dbReference type="FunFam" id="2.40.160.120:FF:000011">
    <property type="entry name" value="Oxysterol-binding protein-related protein 4C"/>
    <property type="match status" value="1"/>
</dbReference>
<organism evidence="3">
    <name type="scientific">Sesamum latifolium</name>
    <dbReference type="NCBI Taxonomy" id="2727402"/>
    <lineage>
        <taxon>Eukaryota</taxon>
        <taxon>Viridiplantae</taxon>
        <taxon>Streptophyta</taxon>
        <taxon>Embryophyta</taxon>
        <taxon>Tracheophyta</taxon>
        <taxon>Spermatophyta</taxon>
        <taxon>Magnoliopsida</taxon>
        <taxon>eudicotyledons</taxon>
        <taxon>Gunneridae</taxon>
        <taxon>Pentapetalae</taxon>
        <taxon>asterids</taxon>
        <taxon>lamiids</taxon>
        <taxon>Lamiales</taxon>
        <taxon>Pedaliaceae</taxon>
        <taxon>Sesamum</taxon>
    </lineage>
</organism>
<comment type="caution">
    <text evidence="3">The sequence shown here is derived from an EMBL/GenBank/DDBJ whole genome shotgun (WGS) entry which is preliminary data.</text>
</comment>
<name>A0AAW2VB55_9LAMI</name>
<evidence type="ECO:0000256" key="2">
    <source>
        <dbReference type="RuleBase" id="RU003844"/>
    </source>
</evidence>
<dbReference type="InterPro" id="IPR000648">
    <property type="entry name" value="Oxysterol-bd"/>
</dbReference>
<dbReference type="GO" id="GO:0005829">
    <property type="term" value="C:cytosol"/>
    <property type="evidence" value="ECO:0007669"/>
    <property type="project" value="TreeGrafter"/>
</dbReference>
<protein>
    <submittedName>
        <fullName evidence="3">Oxysterol-binding protein-related protein 4B</fullName>
    </submittedName>
</protein>
<evidence type="ECO:0000256" key="1">
    <source>
        <dbReference type="ARBA" id="ARBA00008842"/>
    </source>
</evidence>
<dbReference type="EMBL" id="JACGWN010000010">
    <property type="protein sequence ID" value="KAL0426666.1"/>
    <property type="molecule type" value="Genomic_DNA"/>
</dbReference>
<dbReference type="InterPro" id="IPR037239">
    <property type="entry name" value="OSBP_sf"/>
</dbReference>
<dbReference type="PROSITE" id="PS01013">
    <property type="entry name" value="OSBP"/>
    <property type="match status" value="1"/>
</dbReference>
<dbReference type="Pfam" id="PF01237">
    <property type="entry name" value="Oxysterol_BP"/>
    <property type="match status" value="1"/>
</dbReference>
<reference evidence="3" key="2">
    <citation type="journal article" date="2024" name="Plant">
        <title>Genomic evolution and insights into agronomic trait innovations of Sesamum species.</title>
        <authorList>
            <person name="Miao H."/>
            <person name="Wang L."/>
            <person name="Qu L."/>
            <person name="Liu H."/>
            <person name="Sun Y."/>
            <person name="Le M."/>
            <person name="Wang Q."/>
            <person name="Wei S."/>
            <person name="Zheng Y."/>
            <person name="Lin W."/>
            <person name="Duan Y."/>
            <person name="Cao H."/>
            <person name="Xiong S."/>
            <person name="Wang X."/>
            <person name="Wei L."/>
            <person name="Li C."/>
            <person name="Ma Q."/>
            <person name="Ju M."/>
            <person name="Zhao R."/>
            <person name="Li G."/>
            <person name="Mu C."/>
            <person name="Tian Q."/>
            <person name="Mei H."/>
            <person name="Zhang T."/>
            <person name="Gao T."/>
            <person name="Zhang H."/>
        </authorList>
    </citation>
    <scope>NUCLEOTIDE SEQUENCE</scope>
    <source>
        <strain evidence="3">KEN1</strain>
    </source>
</reference>
<dbReference type="InterPro" id="IPR018494">
    <property type="entry name" value="Oxysterol-bd_CS"/>
</dbReference>
<dbReference type="GO" id="GO:0016020">
    <property type="term" value="C:membrane"/>
    <property type="evidence" value="ECO:0007669"/>
    <property type="project" value="TreeGrafter"/>
</dbReference>
<evidence type="ECO:0000313" key="3">
    <source>
        <dbReference type="EMBL" id="KAL0426666.1"/>
    </source>
</evidence>
<dbReference type="AlphaFoldDB" id="A0AAW2VB55"/>